<accession>A0A365PTB6</accession>
<dbReference type="InterPro" id="IPR025282">
    <property type="entry name" value="DUF4214"/>
</dbReference>
<organism evidence="2 3">
    <name type="scientific">Stutzerimonas zhaodongensis</name>
    <dbReference type="NCBI Taxonomy" id="1176257"/>
    <lineage>
        <taxon>Bacteria</taxon>
        <taxon>Pseudomonadati</taxon>
        <taxon>Pseudomonadota</taxon>
        <taxon>Gammaproteobacteria</taxon>
        <taxon>Pseudomonadales</taxon>
        <taxon>Pseudomonadaceae</taxon>
        <taxon>Stutzerimonas</taxon>
    </lineage>
</organism>
<name>A0A365PTB6_9GAMM</name>
<dbReference type="Gene3D" id="1.10.3130.20">
    <property type="entry name" value="Phycobilisome linker domain"/>
    <property type="match status" value="1"/>
</dbReference>
<feature type="domain" description="DUF4214" evidence="1">
    <location>
        <begin position="43"/>
        <end position="106"/>
    </location>
</feature>
<dbReference type="AlphaFoldDB" id="A0A365PTB6"/>
<proteinExistence type="predicted"/>
<sequence>MAAETTLKQLQGLYIAYFGRPAEGTSFWENRFDNLGWTIDDAARDFVNADEFTAVYGSADYDAVVRATYLNALGREVESAQSRDFWVGELEAGRVSVATLLDSFLTTDSEIDRATAEGRIEVASAYTETVQAGAPYEQERAIELLQSVDGTASSRDAALRAIQTQVGPEQPDLGSGGSDHGITASSDFIDLGESTDKRDVIVLSNAAYSRIADASGDGRITINPDTAASKLDTIDVFVTGDWDTADRIDLTAFGFTGGQRGVKNVTESVDQFTELSHVAGLFETAYGARGVAYSSEHVHAENSGTDLGGGFGSLWVFVDANKDGDFRAAEDMVIDLGGILAVSAVDFYF</sequence>
<evidence type="ECO:0000313" key="2">
    <source>
        <dbReference type="EMBL" id="RBA56860.1"/>
    </source>
</evidence>
<reference evidence="2 3" key="1">
    <citation type="submission" date="2018-06" db="EMBL/GenBank/DDBJ databases">
        <title>Whole genome sequencing of four bacterial strains from South Shetland trench revealing bio-synthetic gene clusters.</title>
        <authorList>
            <person name="Abdel-Mageed W.M."/>
            <person name="Lehri B."/>
            <person name="Jarmusch S.A."/>
            <person name="Miranda K."/>
            <person name="Goodfellow M."/>
            <person name="Jaspars M."/>
            <person name="Karlyshev A.V."/>
        </authorList>
    </citation>
    <scope>NUCLEOTIDE SEQUENCE [LARGE SCALE GENOMIC DNA]</scope>
    <source>
        <strain evidence="2 3">SST2</strain>
    </source>
</reference>
<dbReference type="RefSeq" id="WP_128120669.1">
    <property type="nucleotide sequence ID" value="NZ_QNTV01000009.1"/>
</dbReference>
<evidence type="ECO:0000313" key="3">
    <source>
        <dbReference type="Proteomes" id="UP000252554"/>
    </source>
</evidence>
<dbReference type="EMBL" id="QNTV01000009">
    <property type="protein sequence ID" value="RBA56860.1"/>
    <property type="molecule type" value="Genomic_DNA"/>
</dbReference>
<gene>
    <name evidence="2" type="ORF">DQ403_13160</name>
</gene>
<dbReference type="Proteomes" id="UP000252554">
    <property type="component" value="Unassembled WGS sequence"/>
</dbReference>
<comment type="caution">
    <text evidence="2">The sequence shown here is derived from an EMBL/GenBank/DDBJ whole genome shotgun (WGS) entry which is preliminary data.</text>
</comment>
<protein>
    <recommendedName>
        <fullName evidence="1">DUF4214 domain-containing protein</fullName>
    </recommendedName>
</protein>
<evidence type="ECO:0000259" key="1">
    <source>
        <dbReference type="Pfam" id="PF13946"/>
    </source>
</evidence>
<dbReference type="Pfam" id="PF13946">
    <property type="entry name" value="DUF4214"/>
    <property type="match status" value="1"/>
</dbReference>
<dbReference type="InterPro" id="IPR038255">
    <property type="entry name" value="PBS_linker_sf"/>
</dbReference>